<reference evidence="1 2" key="1">
    <citation type="submission" date="2020-08" db="EMBL/GenBank/DDBJ databases">
        <title>A Genomic Blueprint of the Chicken Gut Microbiome.</title>
        <authorList>
            <person name="Gilroy R."/>
            <person name="Ravi A."/>
            <person name="Getino M."/>
            <person name="Pursley I."/>
            <person name="Horton D.L."/>
            <person name="Alikhan N.-F."/>
            <person name="Baker D."/>
            <person name="Gharbi K."/>
            <person name="Hall N."/>
            <person name="Watson M."/>
            <person name="Adriaenssens E.M."/>
            <person name="Foster-Nyarko E."/>
            <person name="Jarju S."/>
            <person name="Secka A."/>
            <person name="Antonio M."/>
            <person name="Oren A."/>
            <person name="Chaudhuri R."/>
            <person name="La Ragione R.M."/>
            <person name="Hildebrand F."/>
            <person name="Pallen M.J."/>
        </authorList>
    </citation>
    <scope>NUCLEOTIDE SEQUENCE [LARGE SCALE GENOMIC DNA]</scope>
    <source>
        <strain evidence="1 2">Sa1YVA5</strain>
    </source>
</reference>
<sequence length="156" mass="18043">MNQPSENRMDLSRLVAALTRGLEWRRDESTSYYERDVEKLPSFPVVAVWDDGRFIHFVLHVLAGSHTGFLGYCYEDNPERWSWTIDDVYPQEVSVLSDRWFYGENLVDKIEGAESGEIRWQPPAPDKFLPVSMGELRSVELGISAWTNPEYFPPPS</sequence>
<comment type="caution">
    <text evidence="1">The sequence shown here is derived from an EMBL/GenBank/DDBJ whole genome shotgun (WGS) entry which is preliminary data.</text>
</comment>
<name>A0A8I0HPY0_9CORY</name>
<accession>A0A8I0HPY0</accession>
<dbReference type="RefSeq" id="WP_191734111.1">
    <property type="nucleotide sequence ID" value="NZ_JACSPR010000008.1"/>
</dbReference>
<evidence type="ECO:0000313" key="1">
    <source>
        <dbReference type="EMBL" id="MBD8030864.1"/>
    </source>
</evidence>
<keyword evidence="2" id="KW-1185">Reference proteome</keyword>
<dbReference type="Proteomes" id="UP000650224">
    <property type="component" value="Unassembled WGS sequence"/>
</dbReference>
<dbReference type="AlphaFoldDB" id="A0A8I0HPY0"/>
<gene>
    <name evidence="1" type="ORF">H9627_11140</name>
</gene>
<organism evidence="1 2">
    <name type="scientific">Corynebacterium gallinarum</name>
    <dbReference type="NCBI Taxonomy" id="2762214"/>
    <lineage>
        <taxon>Bacteria</taxon>
        <taxon>Bacillati</taxon>
        <taxon>Actinomycetota</taxon>
        <taxon>Actinomycetes</taxon>
        <taxon>Mycobacteriales</taxon>
        <taxon>Corynebacteriaceae</taxon>
        <taxon>Corynebacterium</taxon>
    </lineage>
</organism>
<proteinExistence type="predicted"/>
<protein>
    <submittedName>
        <fullName evidence="1">Uncharacterized protein</fullName>
    </submittedName>
</protein>
<dbReference type="EMBL" id="JACSPR010000008">
    <property type="protein sequence ID" value="MBD8030864.1"/>
    <property type="molecule type" value="Genomic_DNA"/>
</dbReference>
<evidence type="ECO:0000313" key="2">
    <source>
        <dbReference type="Proteomes" id="UP000650224"/>
    </source>
</evidence>